<evidence type="ECO:0000313" key="1">
    <source>
        <dbReference type="EMBL" id="MUU77009.1"/>
    </source>
</evidence>
<dbReference type="Proteomes" id="UP000478208">
    <property type="component" value="Unassembled WGS sequence"/>
</dbReference>
<dbReference type="RefSeq" id="WP_157361454.1">
    <property type="nucleotide sequence ID" value="NZ_WOWS01000001.1"/>
</dbReference>
<proteinExistence type="predicted"/>
<sequence length="278" mass="30952">MKFNLFILVFSLLMFECSSDDTNNETSDGIYFPIGLDNTWNYSVENTSESNPELNFSATDVVTINSVADNMFTMTVNNGTAPANGTMNTFFGSGTFITSNSTLLYNGDFEILSETEELPIPDINLTDFTLYDTNASLDTQLYSDTNSFTEDVDLNGQILPITTTYQITNTYLNNLSSLTVNETTYTNVIHTEIKVNIEVSTVIDIGFPISQSILDAQDILVINNYYAEDIGLIKSDANQSFQLNEQFLTLMTTFGGSLDFPSNISVYNSQELESYIFN</sequence>
<comment type="caution">
    <text evidence="1">The sequence shown here is derived from an EMBL/GenBank/DDBJ whole genome shotgun (WGS) entry which is preliminary data.</text>
</comment>
<name>A0A6L6U593_9FLAO</name>
<organism evidence="1 2">
    <name type="scientific">Winogradskyella endarachnes</name>
    <dbReference type="NCBI Taxonomy" id="2681965"/>
    <lineage>
        <taxon>Bacteria</taxon>
        <taxon>Pseudomonadati</taxon>
        <taxon>Bacteroidota</taxon>
        <taxon>Flavobacteriia</taxon>
        <taxon>Flavobacteriales</taxon>
        <taxon>Flavobacteriaceae</taxon>
        <taxon>Winogradskyella</taxon>
    </lineage>
</organism>
<accession>A0A6L6U593</accession>
<dbReference type="AlphaFoldDB" id="A0A6L6U593"/>
<protein>
    <submittedName>
        <fullName evidence="1">Uncharacterized protein</fullName>
    </submittedName>
</protein>
<dbReference type="EMBL" id="WOWS01000001">
    <property type="protein sequence ID" value="MUU77009.1"/>
    <property type="molecule type" value="Genomic_DNA"/>
</dbReference>
<gene>
    <name evidence="1" type="ORF">GN138_00995</name>
</gene>
<reference evidence="1 2" key="1">
    <citation type="submission" date="2019-12" db="EMBL/GenBank/DDBJ databases">
        <authorList>
            <person name="Li J."/>
        </authorList>
    </citation>
    <scope>NUCLEOTIDE SEQUENCE [LARGE SCALE GENOMIC DNA]</scope>
    <source>
        <strain evidence="1 2">HL2-2</strain>
    </source>
</reference>
<evidence type="ECO:0000313" key="2">
    <source>
        <dbReference type="Proteomes" id="UP000478208"/>
    </source>
</evidence>
<keyword evidence="2" id="KW-1185">Reference proteome</keyword>